<proteinExistence type="predicted"/>
<keyword evidence="2" id="KW-1185">Reference proteome</keyword>
<name>A0ACB7SPF0_HYAAI</name>
<comment type="caution">
    <text evidence="1">The sequence shown here is derived from an EMBL/GenBank/DDBJ whole genome shotgun (WGS) entry which is preliminary data.</text>
</comment>
<accession>A0ACB7SPF0</accession>
<sequence length="262" mass="27936">MLATFMGYFYTMKSELDAMVVVIGIQKRRSLLGTDDSERGTTAPPQLLSSASVRKDPGARNRPQDLDGTEGQGLLRAATLNASTHSSNGRSLSSLPLAVHSVSRPVENRTVQLQNPLERSRPTGHPSPSRVSRNDLERAAGVITALGGKEIGESRQSSLISSRITAFTNTDASGYPTYNGRHHAVVPADPSISGVQMAKSPPSGESSAHREGVSGKQSKNEERSATPSSRRPKNRGEVSSRSSSCHTRGPPLPRGRPIAAHQ</sequence>
<reference evidence="1" key="1">
    <citation type="submission" date="2020-05" db="EMBL/GenBank/DDBJ databases">
        <title>Large-scale comparative analyses of tick genomes elucidate their genetic diversity and vector capacities.</title>
        <authorList>
            <person name="Jia N."/>
            <person name="Wang J."/>
            <person name="Shi W."/>
            <person name="Du L."/>
            <person name="Sun Y."/>
            <person name="Zhan W."/>
            <person name="Jiang J."/>
            <person name="Wang Q."/>
            <person name="Zhang B."/>
            <person name="Ji P."/>
            <person name="Sakyi L.B."/>
            <person name="Cui X."/>
            <person name="Yuan T."/>
            <person name="Jiang B."/>
            <person name="Yang W."/>
            <person name="Lam T.T.-Y."/>
            <person name="Chang Q."/>
            <person name="Ding S."/>
            <person name="Wang X."/>
            <person name="Zhu J."/>
            <person name="Ruan X."/>
            <person name="Zhao L."/>
            <person name="Wei J."/>
            <person name="Que T."/>
            <person name="Du C."/>
            <person name="Cheng J."/>
            <person name="Dai P."/>
            <person name="Han X."/>
            <person name="Huang E."/>
            <person name="Gao Y."/>
            <person name="Liu J."/>
            <person name="Shao H."/>
            <person name="Ye R."/>
            <person name="Li L."/>
            <person name="Wei W."/>
            <person name="Wang X."/>
            <person name="Wang C."/>
            <person name="Yang T."/>
            <person name="Huo Q."/>
            <person name="Li W."/>
            <person name="Guo W."/>
            <person name="Chen H."/>
            <person name="Zhou L."/>
            <person name="Ni X."/>
            <person name="Tian J."/>
            <person name="Zhou Y."/>
            <person name="Sheng Y."/>
            <person name="Liu T."/>
            <person name="Pan Y."/>
            <person name="Xia L."/>
            <person name="Li J."/>
            <person name="Zhao F."/>
            <person name="Cao W."/>
        </authorList>
    </citation>
    <scope>NUCLEOTIDE SEQUENCE</scope>
    <source>
        <strain evidence="1">Hyas-2018</strain>
    </source>
</reference>
<evidence type="ECO:0000313" key="1">
    <source>
        <dbReference type="EMBL" id="KAH6936485.1"/>
    </source>
</evidence>
<gene>
    <name evidence="1" type="ORF">HPB50_018226</name>
</gene>
<dbReference type="EMBL" id="CM023483">
    <property type="protein sequence ID" value="KAH6936485.1"/>
    <property type="molecule type" value="Genomic_DNA"/>
</dbReference>
<organism evidence="1 2">
    <name type="scientific">Hyalomma asiaticum</name>
    <name type="common">Tick</name>
    <dbReference type="NCBI Taxonomy" id="266040"/>
    <lineage>
        <taxon>Eukaryota</taxon>
        <taxon>Metazoa</taxon>
        <taxon>Ecdysozoa</taxon>
        <taxon>Arthropoda</taxon>
        <taxon>Chelicerata</taxon>
        <taxon>Arachnida</taxon>
        <taxon>Acari</taxon>
        <taxon>Parasitiformes</taxon>
        <taxon>Ixodida</taxon>
        <taxon>Ixodoidea</taxon>
        <taxon>Ixodidae</taxon>
        <taxon>Hyalomminae</taxon>
        <taxon>Hyalomma</taxon>
    </lineage>
</organism>
<protein>
    <submittedName>
        <fullName evidence="1">Uncharacterized protein</fullName>
    </submittedName>
</protein>
<dbReference type="Proteomes" id="UP000821845">
    <property type="component" value="Chromosome 3"/>
</dbReference>
<evidence type="ECO:0000313" key="2">
    <source>
        <dbReference type="Proteomes" id="UP000821845"/>
    </source>
</evidence>